<evidence type="ECO:0000313" key="3">
    <source>
        <dbReference type="EMBL" id="OKO91664.1"/>
    </source>
</evidence>
<feature type="transmembrane region" description="Helical" evidence="1">
    <location>
        <begin position="52"/>
        <end position="71"/>
    </location>
</feature>
<dbReference type="STRING" id="1316194.A0A1Q5SUJ9"/>
<evidence type="ECO:0000313" key="4">
    <source>
        <dbReference type="Proteomes" id="UP000186955"/>
    </source>
</evidence>
<keyword evidence="1" id="KW-1133">Transmembrane helix</keyword>
<protein>
    <recommendedName>
        <fullName evidence="2">Rhodopsin domain-containing protein</fullName>
    </recommendedName>
</protein>
<dbReference type="InterPro" id="IPR049326">
    <property type="entry name" value="Rhodopsin_dom_fungi"/>
</dbReference>
<evidence type="ECO:0000259" key="2">
    <source>
        <dbReference type="Pfam" id="PF20684"/>
    </source>
</evidence>
<dbReference type="Pfam" id="PF20684">
    <property type="entry name" value="Fung_rhodopsin"/>
    <property type="match status" value="1"/>
</dbReference>
<proteinExistence type="predicted"/>
<name>A0A1Q5SUJ9_9EURO</name>
<reference evidence="3 4" key="1">
    <citation type="submission" date="2016-10" db="EMBL/GenBank/DDBJ databases">
        <title>Genome sequence of the ascomycete fungus Penicillium subrubescens.</title>
        <authorList>
            <person name="De Vries R.P."/>
            <person name="Peng M."/>
            <person name="Dilokpimol A."/>
            <person name="Hilden K."/>
            <person name="Makela M.R."/>
            <person name="Grigoriev I."/>
            <person name="Riley R."/>
            <person name="Granchi Z."/>
        </authorList>
    </citation>
    <scope>NUCLEOTIDE SEQUENCE [LARGE SCALE GENOMIC DNA]</scope>
    <source>
        <strain evidence="3 4">CBS 132785</strain>
    </source>
</reference>
<keyword evidence="1" id="KW-0472">Membrane</keyword>
<gene>
    <name evidence="3" type="ORF">PENSUB_13071</name>
</gene>
<organism evidence="3 4">
    <name type="scientific">Penicillium subrubescens</name>
    <dbReference type="NCBI Taxonomy" id="1316194"/>
    <lineage>
        <taxon>Eukaryota</taxon>
        <taxon>Fungi</taxon>
        <taxon>Dikarya</taxon>
        <taxon>Ascomycota</taxon>
        <taxon>Pezizomycotina</taxon>
        <taxon>Eurotiomycetes</taxon>
        <taxon>Eurotiomycetidae</taxon>
        <taxon>Eurotiales</taxon>
        <taxon>Aspergillaceae</taxon>
        <taxon>Penicillium</taxon>
    </lineage>
</organism>
<accession>A0A1Q5SUJ9</accession>
<comment type="caution">
    <text evidence="3">The sequence shown here is derived from an EMBL/GenBank/DDBJ whole genome shotgun (WGS) entry which is preliminary data.</text>
</comment>
<dbReference type="EMBL" id="MNBE01000746">
    <property type="protein sequence ID" value="OKO91664.1"/>
    <property type="molecule type" value="Genomic_DNA"/>
</dbReference>
<sequence length="125" mass="14207">MSKKLRTIVILGSGGIAVAFSIYRLVLVICQRNSPDDIDVFMRVLLSDNAEGGLGLICACVPSISKILCYYNEIWRRRRREQQCEIELYASLNRCRNCDPEEPHIFPQISPSTLGEEHCNSTMKK</sequence>
<keyword evidence="1" id="KW-0812">Transmembrane</keyword>
<dbReference type="AlphaFoldDB" id="A0A1Q5SUJ9"/>
<feature type="domain" description="Rhodopsin" evidence="2">
    <location>
        <begin position="2"/>
        <end position="68"/>
    </location>
</feature>
<evidence type="ECO:0000256" key="1">
    <source>
        <dbReference type="SAM" id="Phobius"/>
    </source>
</evidence>
<keyword evidence="4" id="KW-1185">Reference proteome</keyword>
<dbReference type="Proteomes" id="UP000186955">
    <property type="component" value="Unassembled WGS sequence"/>
</dbReference>
<feature type="transmembrane region" description="Helical" evidence="1">
    <location>
        <begin position="7"/>
        <end position="26"/>
    </location>
</feature>